<dbReference type="AlphaFoldDB" id="A0A2K1L0P0"/>
<keyword evidence="1" id="KW-0732">Signal</keyword>
<gene>
    <name evidence="3" type="primary">LOC112295706</name>
    <name evidence="2" type="ORF">PHYPA_002390</name>
</gene>
<evidence type="ECO:0000313" key="4">
    <source>
        <dbReference type="Proteomes" id="UP000006727"/>
    </source>
</evidence>
<dbReference type="PaxDb" id="3218-PP1S237_75V6.1"/>
<organism evidence="2">
    <name type="scientific">Physcomitrium patens</name>
    <name type="common">Spreading-leaved earth moss</name>
    <name type="synonym">Physcomitrella patens</name>
    <dbReference type="NCBI Taxonomy" id="3218"/>
    <lineage>
        <taxon>Eukaryota</taxon>
        <taxon>Viridiplantae</taxon>
        <taxon>Streptophyta</taxon>
        <taxon>Embryophyta</taxon>
        <taxon>Bryophyta</taxon>
        <taxon>Bryophytina</taxon>
        <taxon>Bryopsida</taxon>
        <taxon>Funariidae</taxon>
        <taxon>Funariales</taxon>
        <taxon>Funariaceae</taxon>
        <taxon>Physcomitrium</taxon>
    </lineage>
</organism>
<dbReference type="EnsemblPlants" id="Pp3c2_8570V3.1">
    <property type="protein sequence ID" value="Pp3c2_8570V3.1"/>
    <property type="gene ID" value="Pp3c2_8570"/>
</dbReference>
<dbReference type="Proteomes" id="UP000006727">
    <property type="component" value="Chromosome 2"/>
</dbReference>
<dbReference type="Gramene" id="Pp3c2_8570V3.1">
    <property type="protein sequence ID" value="Pp3c2_8570V3.1"/>
    <property type="gene ID" value="Pp3c2_8570"/>
</dbReference>
<proteinExistence type="predicted"/>
<accession>A0A2K1L0P0</accession>
<name>A0A2K1L0P0_PHYPA</name>
<evidence type="ECO:0000256" key="1">
    <source>
        <dbReference type="SAM" id="SignalP"/>
    </source>
</evidence>
<feature type="signal peptide" evidence="1">
    <location>
        <begin position="1"/>
        <end position="22"/>
    </location>
</feature>
<keyword evidence="4" id="KW-1185">Reference proteome</keyword>
<reference evidence="3" key="3">
    <citation type="submission" date="2020-12" db="UniProtKB">
        <authorList>
            <consortium name="EnsemblPlants"/>
        </authorList>
    </citation>
    <scope>IDENTIFICATION</scope>
</reference>
<reference evidence="2 4" key="2">
    <citation type="journal article" date="2018" name="Plant J.">
        <title>The Physcomitrella patens chromosome-scale assembly reveals moss genome structure and evolution.</title>
        <authorList>
            <person name="Lang D."/>
            <person name="Ullrich K.K."/>
            <person name="Murat F."/>
            <person name="Fuchs J."/>
            <person name="Jenkins J."/>
            <person name="Haas F.B."/>
            <person name="Piednoel M."/>
            <person name="Gundlach H."/>
            <person name="Van Bel M."/>
            <person name="Meyberg R."/>
            <person name="Vives C."/>
            <person name="Morata J."/>
            <person name="Symeonidi A."/>
            <person name="Hiss M."/>
            <person name="Muchero W."/>
            <person name="Kamisugi Y."/>
            <person name="Saleh O."/>
            <person name="Blanc G."/>
            <person name="Decker E.L."/>
            <person name="van Gessel N."/>
            <person name="Grimwood J."/>
            <person name="Hayes R.D."/>
            <person name="Graham S.W."/>
            <person name="Gunter L.E."/>
            <person name="McDaniel S.F."/>
            <person name="Hoernstein S.N.W."/>
            <person name="Larsson A."/>
            <person name="Li F.W."/>
            <person name="Perroud P.F."/>
            <person name="Phillips J."/>
            <person name="Ranjan P."/>
            <person name="Rokshar D.S."/>
            <person name="Rothfels C.J."/>
            <person name="Schneider L."/>
            <person name="Shu S."/>
            <person name="Stevenson D.W."/>
            <person name="Thummler F."/>
            <person name="Tillich M."/>
            <person name="Villarreal Aguilar J.C."/>
            <person name="Widiez T."/>
            <person name="Wong G.K."/>
            <person name="Wymore A."/>
            <person name="Zhang Y."/>
            <person name="Zimmer A.D."/>
            <person name="Quatrano R.S."/>
            <person name="Mayer K.F.X."/>
            <person name="Goodstein D."/>
            <person name="Casacuberta J.M."/>
            <person name="Vandepoele K."/>
            <person name="Reski R."/>
            <person name="Cuming A.C."/>
            <person name="Tuskan G.A."/>
            <person name="Maumus F."/>
            <person name="Salse J."/>
            <person name="Schmutz J."/>
            <person name="Rensing S.A."/>
        </authorList>
    </citation>
    <scope>NUCLEOTIDE SEQUENCE [LARGE SCALE GENOMIC DNA]</scope>
    <source>
        <strain evidence="3 4">cv. Gransden 2004</strain>
    </source>
</reference>
<sequence length="170" mass="18894">MTKLVLFVTLLLFCAALGNAHAAASAPTQSATKSAPAPSPASTKKSSSFTLKYVVHNLALRSIIFKVEANAQNPAHMVVAQKTSWTAIGPLTMTHKNLVSKLTVIVKNYKGKDIVKTLIINLRQRFRYSEMVGQKLLVIEAVESWSWLKGNYILIKINHKPELEFKIYSR</sequence>
<protein>
    <submittedName>
        <fullName evidence="2 3">Uncharacterized protein</fullName>
    </submittedName>
</protein>
<evidence type="ECO:0000313" key="3">
    <source>
        <dbReference type="EnsemblPlants" id="Pp3c2_8570V3.1"/>
    </source>
</evidence>
<dbReference type="EMBL" id="ABEU02000002">
    <property type="protein sequence ID" value="PNR59598.1"/>
    <property type="molecule type" value="Genomic_DNA"/>
</dbReference>
<evidence type="ECO:0000313" key="2">
    <source>
        <dbReference type="EMBL" id="PNR59598.1"/>
    </source>
</evidence>
<reference evidence="2 4" key="1">
    <citation type="journal article" date="2008" name="Science">
        <title>The Physcomitrella genome reveals evolutionary insights into the conquest of land by plants.</title>
        <authorList>
            <person name="Rensing S."/>
            <person name="Lang D."/>
            <person name="Zimmer A."/>
            <person name="Terry A."/>
            <person name="Salamov A."/>
            <person name="Shapiro H."/>
            <person name="Nishiyama T."/>
            <person name="Perroud P.-F."/>
            <person name="Lindquist E."/>
            <person name="Kamisugi Y."/>
            <person name="Tanahashi T."/>
            <person name="Sakakibara K."/>
            <person name="Fujita T."/>
            <person name="Oishi K."/>
            <person name="Shin-I T."/>
            <person name="Kuroki Y."/>
            <person name="Toyoda A."/>
            <person name="Suzuki Y."/>
            <person name="Hashimoto A."/>
            <person name="Yamaguchi K."/>
            <person name="Sugano A."/>
            <person name="Kohara Y."/>
            <person name="Fujiyama A."/>
            <person name="Anterola A."/>
            <person name="Aoki S."/>
            <person name="Ashton N."/>
            <person name="Barbazuk W.B."/>
            <person name="Barker E."/>
            <person name="Bennetzen J."/>
            <person name="Bezanilla M."/>
            <person name="Blankenship R."/>
            <person name="Cho S.H."/>
            <person name="Dutcher S."/>
            <person name="Estelle M."/>
            <person name="Fawcett J.A."/>
            <person name="Gundlach H."/>
            <person name="Hanada K."/>
            <person name="Heyl A."/>
            <person name="Hicks K.A."/>
            <person name="Hugh J."/>
            <person name="Lohr M."/>
            <person name="Mayer K."/>
            <person name="Melkozernov A."/>
            <person name="Murata T."/>
            <person name="Nelson D."/>
            <person name="Pils B."/>
            <person name="Prigge M."/>
            <person name="Reiss B."/>
            <person name="Renner T."/>
            <person name="Rombauts S."/>
            <person name="Rushton P."/>
            <person name="Sanderfoot A."/>
            <person name="Schween G."/>
            <person name="Shiu S.-H."/>
            <person name="Stueber K."/>
            <person name="Theodoulou F.L."/>
            <person name="Tu H."/>
            <person name="Van de Peer Y."/>
            <person name="Verrier P.J."/>
            <person name="Waters E."/>
            <person name="Wood A."/>
            <person name="Yang L."/>
            <person name="Cove D."/>
            <person name="Cuming A."/>
            <person name="Hasebe M."/>
            <person name="Lucas S."/>
            <person name="Mishler D.B."/>
            <person name="Reski R."/>
            <person name="Grigoriev I."/>
            <person name="Quatrano R.S."/>
            <person name="Boore J.L."/>
        </authorList>
    </citation>
    <scope>NUCLEOTIDE SEQUENCE [LARGE SCALE GENOMIC DNA]</scope>
    <source>
        <strain evidence="3 4">cv. Gransden 2004</strain>
    </source>
</reference>
<feature type="chain" id="PRO_5043158393" evidence="1">
    <location>
        <begin position="23"/>
        <end position="170"/>
    </location>
</feature>